<sequence length="66" mass="7364">MTELEIAAKKTKEKFDIARIKSGLGYKDVAAMLNVKPQQFSRALTGTQPRGIQIQKAAARIYNIEI</sequence>
<dbReference type="EMBL" id="JWHU01000005">
    <property type="protein sequence ID" value="KIU22000.1"/>
    <property type="molecule type" value="Genomic_DNA"/>
</dbReference>
<reference evidence="1 2" key="1">
    <citation type="journal article" date="2015" name="Microbiology (Mosc.)">
        <title>Genomics of the Weissella cibaria species with an examination of its metabolic traits.</title>
        <authorList>
            <person name="Lynch K.M."/>
            <person name="Lucid A."/>
            <person name="Arendt E.K."/>
            <person name="Sleator R.D."/>
            <person name="Lucey B."/>
            <person name="Coffey A."/>
        </authorList>
    </citation>
    <scope>NUCLEOTIDE SEQUENCE [LARGE SCALE GENOMIC DNA]</scope>
    <source>
        <strain evidence="1 2">MG1</strain>
    </source>
</reference>
<dbReference type="RefSeq" id="WP_043710686.1">
    <property type="nucleotide sequence ID" value="NZ_JALOCT010000012.1"/>
</dbReference>
<dbReference type="SUPFAM" id="SSF47413">
    <property type="entry name" value="lambda repressor-like DNA-binding domains"/>
    <property type="match status" value="1"/>
</dbReference>
<evidence type="ECO:0000313" key="2">
    <source>
        <dbReference type="Proteomes" id="UP000032287"/>
    </source>
</evidence>
<proteinExistence type="predicted"/>
<comment type="caution">
    <text evidence="1">The sequence shown here is derived from an EMBL/GenBank/DDBJ whole genome shotgun (WGS) entry which is preliminary data.</text>
</comment>
<organism evidence="1 2">
    <name type="scientific">Weissella cibaria</name>
    <dbReference type="NCBI Taxonomy" id="137591"/>
    <lineage>
        <taxon>Bacteria</taxon>
        <taxon>Bacillati</taxon>
        <taxon>Bacillota</taxon>
        <taxon>Bacilli</taxon>
        <taxon>Lactobacillales</taxon>
        <taxon>Lactobacillaceae</taxon>
        <taxon>Weissella</taxon>
    </lineage>
</organism>
<keyword evidence="2" id="KW-1185">Reference proteome</keyword>
<evidence type="ECO:0008006" key="3">
    <source>
        <dbReference type="Google" id="ProtNLM"/>
    </source>
</evidence>
<protein>
    <recommendedName>
        <fullName evidence="3">XRE family transcriptional regulator</fullName>
    </recommendedName>
</protein>
<dbReference type="PATRIC" id="fig|137591.25.peg.367"/>
<dbReference type="STRING" id="137591.AO080_05985"/>
<name>A0A0D1LPH9_9LACO</name>
<evidence type="ECO:0000313" key="1">
    <source>
        <dbReference type="EMBL" id="KIU22000.1"/>
    </source>
</evidence>
<gene>
    <name evidence="1" type="ORF">QX99_00379</name>
</gene>
<dbReference type="Proteomes" id="UP000032287">
    <property type="component" value="Unassembled WGS sequence"/>
</dbReference>
<accession>A0A0D1LPH9</accession>
<dbReference type="InterPro" id="IPR010982">
    <property type="entry name" value="Lambda_DNA-bd_dom_sf"/>
</dbReference>
<dbReference type="GO" id="GO:0003677">
    <property type="term" value="F:DNA binding"/>
    <property type="evidence" value="ECO:0007669"/>
    <property type="project" value="InterPro"/>
</dbReference>
<dbReference type="AlphaFoldDB" id="A0A0D1LPH9"/>